<name>A0A9P0M3R2_ACAOB</name>
<evidence type="ECO:0000313" key="2">
    <source>
        <dbReference type="Proteomes" id="UP001152888"/>
    </source>
</evidence>
<protein>
    <submittedName>
        <fullName evidence="1">Uncharacterized protein</fullName>
    </submittedName>
</protein>
<reference evidence="1" key="1">
    <citation type="submission" date="2022-03" db="EMBL/GenBank/DDBJ databases">
        <authorList>
            <person name="Sayadi A."/>
        </authorList>
    </citation>
    <scope>NUCLEOTIDE SEQUENCE</scope>
</reference>
<accession>A0A9P0M3R2</accession>
<evidence type="ECO:0000313" key="1">
    <source>
        <dbReference type="EMBL" id="CAH2005907.1"/>
    </source>
</evidence>
<proteinExistence type="predicted"/>
<dbReference type="AlphaFoldDB" id="A0A9P0M3R2"/>
<gene>
    <name evidence="1" type="ORF">ACAOBT_LOCUS28810</name>
</gene>
<organism evidence="1 2">
    <name type="scientific">Acanthoscelides obtectus</name>
    <name type="common">Bean weevil</name>
    <name type="synonym">Bruchus obtectus</name>
    <dbReference type="NCBI Taxonomy" id="200917"/>
    <lineage>
        <taxon>Eukaryota</taxon>
        <taxon>Metazoa</taxon>
        <taxon>Ecdysozoa</taxon>
        <taxon>Arthropoda</taxon>
        <taxon>Hexapoda</taxon>
        <taxon>Insecta</taxon>
        <taxon>Pterygota</taxon>
        <taxon>Neoptera</taxon>
        <taxon>Endopterygota</taxon>
        <taxon>Coleoptera</taxon>
        <taxon>Polyphaga</taxon>
        <taxon>Cucujiformia</taxon>
        <taxon>Chrysomeloidea</taxon>
        <taxon>Chrysomelidae</taxon>
        <taxon>Bruchinae</taxon>
        <taxon>Bruchini</taxon>
        <taxon>Acanthoscelides</taxon>
    </lineage>
</organism>
<dbReference type="OrthoDB" id="6723241at2759"/>
<dbReference type="Proteomes" id="UP001152888">
    <property type="component" value="Unassembled WGS sequence"/>
</dbReference>
<comment type="caution">
    <text evidence="1">The sequence shown here is derived from an EMBL/GenBank/DDBJ whole genome shotgun (WGS) entry which is preliminary data.</text>
</comment>
<dbReference type="PANTHER" id="PTHR47018:SF3">
    <property type="entry name" value="MYCBP-ASSOCIATED PROTEIN"/>
    <property type="match status" value="1"/>
</dbReference>
<dbReference type="EMBL" id="CAKOFQ010007663">
    <property type="protein sequence ID" value="CAH2005907.1"/>
    <property type="molecule type" value="Genomic_DNA"/>
</dbReference>
<sequence>MDLTSALQEKLADFLNDEDRSHILLANEKECVEELKTKFSEMLQAIANRGATAKLWIQYFEMVTLVKLFIEAERTGNWNLHLQVVYQMLPYFHASGHFLYARCCHLYLQDMHSLKDKMSAQEYEMFTGGGFTARRTSKFWCGTWTDMTIEQSLMRIMKITGGLTHGRGVSESILCKWTKGMTSLQNICEEMEKMCGVAFTSSEQHVEMRESRIKRDTSDSKNFMDWFTQHHPFPNVGDILSLTTGVVGDSTINCHMAKAFGLLSVDRIVGGDFETVIFYMKDRFLPLATMKNAIKISDETIPKESQLLNNLMKNLKNS</sequence>
<dbReference type="PANTHER" id="PTHR47018">
    <property type="entry name" value="CXC DOMAIN-CONTAINING PROTEIN-RELATED"/>
    <property type="match status" value="1"/>
</dbReference>
<keyword evidence="2" id="KW-1185">Reference proteome</keyword>